<keyword evidence="1" id="KW-0175">Coiled coil</keyword>
<protein>
    <submittedName>
        <fullName evidence="2">Uncharacterized protein</fullName>
    </submittedName>
</protein>
<evidence type="ECO:0000313" key="2">
    <source>
        <dbReference type="EMBL" id="KAJ1174088.1"/>
    </source>
</evidence>
<feature type="coiled-coil region" evidence="1">
    <location>
        <begin position="77"/>
        <end position="132"/>
    </location>
</feature>
<proteinExistence type="predicted"/>
<accession>A0AAV7TCC1</accession>
<dbReference type="Proteomes" id="UP001066276">
    <property type="component" value="Chromosome 4_1"/>
</dbReference>
<evidence type="ECO:0000313" key="3">
    <source>
        <dbReference type="Proteomes" id="UP001066276"/>
    </source>
</evidence>
<keyword evidence="3" id="KW-1185">Reference proteome</keyword>
<name>A0AAV7TCC1_PLEWA</name>
<evidence type="ECO:0000256" key="1">
    <source>
        <dbReference type="SAM" id="Coils"/>
    </source>
</evidence>
<comment type="caution">
    <text evidence="2">The sequence shown here is derived from an EMBL/GenBank/DDBJ whole genome shotgun (WGS) entry which is preliminary data.</text>
</comment>
<sequence length="150" mass="16439">MGATGEHQELDKIAGNMGCSSCSGLEYSRLALHNQTQGEQVRGGSSSTECLLLQILSDFKALKLSQEEANRKTEAQLSLMNNNMQQLSTCVKEVEQRVSDLEDGGSHMDASIARYQAELANLQIRVDDAENRSCRSNLRFTGKPEGRESG</sequence>
<reference evidence="2" key="1">
    <citation type="journal article" date="2022" name="bioRxiv">
        <title>Sequencing and chromosome-scale assembly of the giantPleurodeles waltlgenome.</title>
        <authorList>
            <person name="Brown T."/>
            <person name="Elewa A."/>
            <person name="Iarovenko S."/>
            <person name="Subramanian E."/>
            <person name="Araus A.J."/>
            <person name="Petzold A."/>
            <person name="Susuki M."/>
            <person name="Suzuki K.-i.T."/>
            <person name="Hayashi T."/>
            <person name="Toyoda A."/>
            <person name="Oliveira C."/>
            <person name="Osipova E."/>
            <person name="Leigh N.D."/>
            <person name="Simon A."/>
            <person name="Yun M.H."/>
        </authorList>
    </citation>
    <scope>NUCLEOTIDE SEQUENCE</scope>
    <source>
        <strain evidence="2">20211129_DDA</strain>
        <tissue evidence="2">Liver</tissue>
    </source>
</reference>
<dbReference type="AlphaFoldDB" id="A0AAV7TCC1"/>
<gene>
    <name evidence="2" type="ORF">NDU88_005911</name>
</gene>
<dbReference type="EMBL" id="JANPWB010000007">
    <property type="protein sequence ID" value="KAJ1174088.1"/>
    <property type="molecule type" value="Genomic_DNA"/>
</dbReference>
<organism evidence="2 3">
    <name type="scientific">Pleurodeles waltl</name>
    <name type="common">Iberian ribbed newt</name>
    <dbReference type="NCBI Taxonomy" id="8319"/>
    <lineage>
        <taxon>Eukaryota</taxon>
        <taxon>Metazoa</taxon>
        <taxon>Chordata</taxon>
        <taxon>Craniata</taxon>
        <taxon>Vertebrata</taxon>
        <taxon>Euteleostomi</taxon>
        <taxon>Amphibia</taxon>
        <taxon>Batrachia</taxon>
        <taxon>Caudata</taxon>
        <taxon>Salamandroidea</taxon>
        <taxon>Salamandridae</taxon>
        <taxon>Pleurodelinae</taxon>
        <taxon>Pleurodeles</taxon>
    </lineage>
</organism>